<dbReference type="Pfam" id="PF00528">
    <property type="entry name" value="BPD_transp_1"/>
    <property type="match status" value="1"/>
</dbReference>
<keyword evidence="11" id="KW-1185">Reference proteome</keyword>
<sequence length="285" mass="31843">MGRRSTKLGNLLGLTGLVLILSLILIGFSKSLLISFGIFKEVGLDSFTLDFYKQVLGDKTFISSLIFSLKISVVSSILAIILGMFLSYGIYTSKAYDLYLKLPVILPHIIVAILLVNLFAQTGVIARVLYNLKLIDDSNSFVQIFYNKNGLGVILSFALKGGAYAGMVFLEIYRNISPNQLASAKNLGASDFDQYRYILFPFIRTQILEIFIILFNFAISSYSVPVLIGPTSPRTLAAKSYMDFTKNSFAYKPKAFVINVILIIIGMLSIIILYLIRRKDYEKNI</sequence>
<feature type="transmembrane region" description="Helical" evidence="8">
    <location>
        <begin position="109"/>
        <end position="130"/>
    </location>
</feature>
<keyword evidence="5 8" id="KW-0812">Transmembrane</keyword>
<gene>
    <name evidence="10" type="ORF">ACCQ41_00050</name>
</gene>
<evidence type="ECO:0000256" key="4">
    <source>
        <dbReference type="ARBA" id="ARBA00022519"/>
    </source>
</evidence>
<keyword evidence="4" id="KW-0997">Cell inner membrane</keyword>
<feature type="domain" description="ABC transmembrane type-1" evidence="9">
    <location>
        <begin position="65"/>
        <end position="273"/>
    </location>
</feature>
<comment type="subcellular location">
    <subcellularLocation>
        <location evidence="1">Cell inner membrane</location>
        <topology evidence="1">Multi-pass membrane protein</topology>
    </subcellularLocation>
    <subcellularLocation>
        <location evidence="8">Cell membrane</location>
        <topology evidence="8">Multi-pass membrane protein</topology>
    </subcellularLocation>
</comment>
<dbReference type="SUPFAM" id="SSF161098">
    <property type="entry name" value="MetI-like"/>
    <property type="match status" value="1"/>
</dbReference>
<organism evidence="10 11">
    <name type="scientific">Anaerococcus martiniensis</name>
    <dbReference type="NCBI Taxonomy" id="3115615"/>
    <lineage>
        <taxon>Bacteria</taxon>
        <taxon>Bacillati</taxon>
        <taxon>Bacillota</taxon>
        <taxon>Tissierellia</taxon>
        <taxon>Tissierellales</taxon>
        <taxon>Peptoniphilaceae</taxon>
        <taxon>Anaerococcus</taxon>
    </lineage>
</organism>
<keyword evidence="6 8" id="KW-1133">Transmembrane helix</keyword>
<accession>A0ABW9M7Y9</accession>
<feature type="transmembrane region" description="Helical" evidence="8">
    <location>
        <begin position="12"/>
        <end position="39"/>
    </location>
</feature>
<evidence type="ECO:0000256" key="8">
    <source>
        <dbReference type="RuleBase" id="RU363032"/>
    </source>
</evidence>
<dbReference type="Gene3D" id="1.10.3720.10">
    <property type="entry name" value="MetI-like"/>
    <property type="match status" value="1"/>
</dbReference>
<evidence type="ECO:0000313" key="11">
    <source>
        <dbReference type="Proteomes" id="UP001637996"/>
    </source>
</evidence>
<dbReference type="RefSeq" id="WP_410030458.1">
    <property type="nucleotide sequence ID" value="NZ_JBGMEI010000001.1"/>
</dbReference>
<keyword evidence="3" id="KW-1003">Cell membrane</keyword>
<feature type="transmembrane region" description="Helical" evidence="8">
    <location>
        <begin position="61"/>
        <end position="88"/>
    </location>
</feature>
<evidence type="ECO:0000256" key="7">
    <source>
        <dbReference type="ARBA" id="ARBA00023136"/>
    </source>
</evidence>
<dbReference type="InterPro" id="IPR000515">
    <property type="entry name" value="MetI-like"/>
</dbReference>
<evidence type="ECO:0000256" key="3">
    <source>
        <dbReference type="ARBA" id="ARBA00022475"/>
    </source>
</evidence>
<evidence type="ECO:0000256" key="5">
    <source>
        <dbReference type="ARBA" id="ARBA00022692"/>
    </source>
</evidence>
<evidence type="ECO:0000259" key="9">
    <source>
        <dbReference type="PROSITE" id="PS50928"/>
    </source>
</evidence>
<feature type="transmembrane region" description="Helical" evidence="8">
    <location>
        <begin position="207"/>
        <end position="228"/>
    </location>
</feature>
<keyword evidence="7 8" id="KW-0472">Membrane</keyword>
<feature type="transmembrane region" description="Helical" evidence="8">
    <location>
        <begin position="256"/>
        <end position="276"/>
    </location>
</feature>
<dbReference type="InterPro" id="IPR035906">
    <property type="entry name" value="MetI-like_sf"/>
</dbReference>
<evidence type="ECO:0000256" key="6">
    <source>
        <dbReference type="ARBA" id="ARBA00022989"/>
    </source>
</evidence>
<dbReference type="PROSITE" id="PS50928">
    <property type="entry name" value="ABC_TM1"/>
    <property type="match status" value="1"/>
</dbReference>
<feature type="transmembrane region" description="Helical" evidence="8">
    <location>
        <begin position="150"/>
        <end position="170"/>
    </location>
</feature>
<comment type="similarity">
    <text evidence="8">Belongs to the binding-protein-dependent transport system permease family.</text>
</comment>
<dbReference type="PANTHER" id="PTHR43357:SF4">
    <property type="entry name" value="INNER MEMBRANE ABC TRANSPORTER PERMEASE PROTEIN YDCV"/>
    <property type="match status" value="1"/>
</dbReference>
<name>A0ABW9M7Y9_9FIRM</name>
<dbReference type="EMBL" id="JBGMEI010000001">
    <property type="protein sequence ID" value="MFO3664652.1"/>
    <property type="molecule type" value="Genomic_DNA"/>
</dbReference>
<evidence type="ECO:0000313" key="10">
    <source>
        <dbReference type="EMBL" id="MFO3664652.1"/>
    </source>
</evidence>
<reference evidence="10 11" key="1">
    <citation type="journal article" date="2025" name="Anaerobe">
        <title>Description of Anaerococcus kampingiae sp. nov., Anaerococcus groningensis sp. nov., Anaerococcus martiniensis sp. nov., and Anaerococcus cruorum sp. nov., isolated from human clinical specimens.</title>
        <authorList>
            <person name="Boiten K.E."/>
            <person name="Meijer J."/>
            <person name="van Wezel E.M."/>
            <person name="Veloo A.C.M."/>
        </authorList>
    </citation>
    <scope>NUCLEOTIDE SEQUENCE [LARGE SCALE GENOMIC DNA]</scope>
    <source>
        <strain evidence="10 11">ENR0831</strain>
    </source>
</reference>
<evidence type="ECO:0000256" key="2">
    <source>
        <dbReference type="ARBA" id="ARBA00022448"/>
    </source>
</evidence>
<keyword evidence="2 8" id="KW-0813">Transport</keyword>
<protein>
    <submittedName>
        <fullName evidence="10">ABC transporter permease</fullName>
    </submittedName>
</protein>
<evidence type="ECO:0000256" key="1">
    <source>
        <dbReference type="ARBA" id="ARBA00004429"/>
    </source>
</evidence>
<comment type="caution">
    <text evidence="10">The sequence shown here is derived from an EMBL/GenBank/DDBJ whole genome shotgun (WGS) entry which is preliminary data.</text>
</comment>
<dbReference type="Proteomes" id="UP001637996">
    <property type="component" value="Unassembled WGS sequence"/>
</dbReference>
<proteinExistence type="inferred from homology"/>
<dbReference type="CDD" id="cd06261">
    <property type="entry name" value="TM_PBP2"/>
    <property type="match status" value="1"/>
</dbReference>
<dbReference type="PANTHER" id="PTHR43357">
    <property type="entry name" value="INNER MEMBRANE ABC TRANSPORTER PERMEASE PROTEIN YDCV"/>
    <property type="match status" value="1"/>
</dbReference>